<evidence type="ECO:0000313" key="1">
    <source>
        <dbReference type="EMBL" id="EFK54313.1"/>
    </source>
</evidence>
<dbReference type="AlphaFoldDB" id="D7WDT2"/>
<proteinExistence type="predicted"/>
<dbReference type="RefSeq" id="WP_005290940.1">
    <property type="nucleotide sequence ID" value="NZ_CM000961.1"/>
</dbReference>
<dbReference type="eggNOG" id="ENOG5031DBX">
    <property type="taxonomic scope" value="Bacteria"/>
</dbReference>
<accession>D7WDT2</accession>
<keyword evidence="2" id="KW-1185">Reference proteome</keyword>
<gene>
    <name evidence="1" type="ORF">HMPREF0291_11970</name>
</gene>
<dbReference type="Pfam" id="PF10946">
    <property type="entry name" value="DUF2625"/>
    <property type="match status" value="1"/>
</dbReference>
<comment type="caution">
    <text evidence="1">The sequence shown here is derived from an EMBL/GenBank/DDBJ whole genome shotgun (WGS) entry which is preliminary data.</text>
</comment>
<dbReference type="InterPro" id="IPR021239">
    <property type="entry name" value="DUF2625"/>
</dbReference>
<sequence>MRDIESLVAVDNPAWPHLQQALAESDAAVLPVDPEQGRRSLWELQVTAASAMGAVALHTGGIVVDHGWVRLYGGGSEHLPSIAEANGLGGSVSAPPGELVVGHDVLGGLFAIDGGALGVAPGEVCYFGSDTLEWDGLGGGYSAFLLAALAGLAGRGGVLGAEPGHLSLPSAVHRPGRWREQGDEVGRQYPGAAGHCVIRGSVQRIGPTPFEVPCDGILRLDPDPGDLPRTRGSAAVAAST</sequence>
<dbReference type="HOGENOM" id="CLU_1154906_0_0_11"/>
<dbReference type="Proteomes" id="UP000004208">
    <property type="component" value="Unassembled WGS sequence"/>
</dbReference>
<name>D7WDT2_9CORY</name>
<protein>
    <submittedName>
        <fullName evidence="1">Uncharacterized protein</fullName>
    </submittedName>
</protein>
<evidence type="ECO:0000313" key="2">
    <source>
        <dbReference type="Proteomes" id="UP000004208"/>
    </source>
</evidence>
<dbReference type="EMBL" id="ACLJ02000003">
    <property type="protein sequence ID" value="EFK54313.1"/>
    <property type="molecule type" value="Genomic_DNA"/>
</dbReference>
<reference evidence="1" key="1">
    <citation type="submission" date="2010-06" db="EMBL/GenBank/DDBJ databases">
        <authorList>
            <person name="Muzny D."/>
            <person name="Qin X."/>
            <person name="Buhay C."/>
            <person name="Dugan-Rocha S."/>
            <person name="Ding Y."/>
            <person name="Chen G."/>
            <person name="Hawes A."/>
            <person name="Holder M."/>
            <person name="Jhangiani S."/>
            <person name="Johnson A."/>
            <person name="Khan Z."/>
            <person name="Li Z."/>
            <person name="Liu W."/>
            <person name="Liu X."/>
            <person name="Perez L."/>
            <person name="Shen H."/>
            <person name="Wang Q."/>
            <person name="Watt J."/>
            <person name="Xi L."/>
            <person name="Xin Y."/>
            <person name="Zhou J."/>
            <person name="Deng J."/>
            <person name="Jiang H."/>
            <person name="Liu Y."/>
            <person name="Qu J."/>
            <person name="Song X.-Z."/>
            <person name="Zhang L."/>
            <person name="Villasana D."/>
            <person name="Johnson A."/>
            <person name="Liu J."/>
            <person name="Liyanage D."/>
            <person name="Lorensuhewa L."/>
            <person name="Robinson T."/>
            <person name="Song A."/>
            <person name="Song B.-B."/>
            <person name="Dinh H."/>
            <person name="Thornton R."/>
            <person name="Coyle M."/>
            <person name="Francisco L."/>
            <person name="Jackson L."/>
            <person name="Javaid M."/>
            <person name="Korchina V."/>
            <person name="Kovar C."/>
            <person name="Mata R."/>
            <person name="Mathew T."/>
            <person name="Ngo R."/>
            <person name="Nguyen L."/>
            <person name="Nguyen N."/>
            <person name="Okwuonu G."/>
            <person name="Ongeri F."/>
            <person name="Pham C."/>
            <person name="Simmons D."/>
            <person name="Wilczek-Boney K."/>
            <person name="Hale W."/>
            <person name="Jakkamsetti A."/>
            <person name="Pham P."/>
            <person name="Ruth R."/>
            <person name="San Lucas F."/>
            <person name="Warren J."/>
            <person name="Zhang J."/>
            <person name="Zhao Z."/>
            <person name="Zhou C."/>
            <person name="Zhu D."/>
            <person name="Lee S."/>
            <person name="Bess C."/>
            <person name="Blankenburg K."/>
            <person name="Forbes L."/>
            <person name="Fu Q."/>
            <person name="Gubbala S."/>
            <person name="Hirani K."/>
            <person name="Jayaseelan J.C."/>
            <person name="Lara F."/>
            <person name="Munidasa M."/>
            <person name="Palculict T."/>
            <person name="Patil S."/>
            <person name="Pu L.-L."/>
            <person name="Saada N."/>
            <person name="Tang L."/>
            <person name="Weissenberger G."/>
            <person name="Zhu Y."/>
            <person name="Hemphill L."/>
            <person name="Shang Y."/>
            <person name="Youmans B."/>
            <person name="Ayvaz T."/>
            <person name="Ross M."/>
            <person name="Santibanez J."/>
            <person name="Aqrawi P."/>
            <person name="Gross S."/>
            <person name="Joshi V."/>
            <person name="Fowler G."/>
            <person name="Nazareth L."/>
            <person name="Reid J."/>
            <person name="Worley K."/>
            <person name="Petrosino J."/>
            <person name="Highlander S."/>
            <person name="Gibbs R."/>
        </authorList>
    </citation>
    <scope>NUCLEOTIDE SEQUENCE [LARGE SCALE GENOMIC DNA]</scope>
    <source>
        <strain evidence="1">ATCC 33030</strain>
    </source>
</reference>
<organism evidence="1 2">
    <name type="scientific">Corynebacterium genitalium ATCC 33030</name>
    <dbReference type="NCBI Taxonomy" id="585529"/>
    <lineage>
        <taxon>Bacteria</taxon>
        <taxon>Bacillati</taxon>
        <taxon>Actinomycetota</taxon>
        <taxon>Actinomycetes</taxon>
        <taxon>Mycobacteriales</taxon>
        <taxon>Corynebacteriaceae</taxon>
        <taxon>Corynebacterium</taxon>
    </lineage>
</organism>